<organism evidence="2 3">
    <name type="scientific">Methanocorpusculum petauri</name>
    <dbReference type="NCBI Taxonomy" id="3002863"/>
    <lineage>
        <taxon>Archaea</taxon>
        <taxon>Methanobacteriati</taxon>
        <taxon>Methanobacteriota</taxon>
        <taxon>Stenosarchaea group</taxon>
        <taxon>Methanomicrobia</taxon>
        <taxon>Methanomicrobiales</taxon>
        <taxon>Methanocorpusculaceae</taxon>
        <taxon>Methanocorpusculum</taxon>
    </lineage>
</organism>
<dbReference type="Proteomes" id="UP001141422">
    <property type="component" value="Unassembled WGS sequence"/>
</dbReference>
<evidence type="ECO:0000313" key="3">
    <source>
        <dbReference type="Proteomes" id="UP001141422"/>
    </source>
</evidence>
<keyword evidence="1" id="KW-0812">Transmembrane</keyword>
<keyword evidence="1" id="KW-1133">Transmembrane helix</keyword>
<evidence type="ECO:0000256" key="1">
    <source>
        <dbReference type="SAM" id="Phobius"/>
    </source>
</evidence>
<keyword evidence="1" id="KW-0472">Membrane</keyword>
<keyword evidence="3" id="KW-1185">Reference proteome</keyword>
<evidence type="ECO:0008006" key="4">
    <source>
        <dbReference type="Google" id="ProtNLM"/>
    </source>
</evidence>
<accession>A0ABT4IFP6</accession>
<evidence type="ECO:0000313" key="2">
    <source>
        <dbReference type="EMBL" id="MCZ0859953.1"/>
    </source>
</evidence>
<comment type="caution">
    <text evidence="2">The sequence shown here is derived from an EMBL/GenBank/DDBJ whole genome shotgun (WGS) entry which is preliminary data.</text>
</comment>
<reference evidence="2" key="1">
    <citation type="submission" date="2022-12" db="EMBL/GenBank/DDBJ databases">
        <title>Isolation and characterisation of novel Methanocorpusculum spp. from native Australian herbivores indicates the genus is ancestrally host-associated.</title>
        <authorList>
            <person name="Volmer J.G."/>
            <person name="Soo R.M."/>
            <person name="Evans P.N."/>
            <person name="Hoedt E.C."/>
            <person name="Astorga Alsina A.L."/>
            <person name="Woodcroft B.J."/>
            <person name="Tyson G.W."/>
            <person name="Hugenholtz P."/>
            <person name="Morrison M."/>
        </authorList>
    </citation>
    <scope>NUCLEOTIDE SEQUENCE</scope>
    <source>
        <strain evidence="2">MG</strain>
    </source>
</reference>
<name>A0ABT4IFP6_9EURY</name>
<feature type="transmembrane region" description="Helical" evidence="1">
    <location>
        <begin position="85"/>
        <end position="103"/>
    </location>
</feature>
<feature type="transmembrane region" description="Helical" evidence="1">
    <location>
        <begin position="109"/>
        <end position="134"/>
    </location>
</feature>
<dbReference type="EMBL" id="JAPTGB010000003">
    <property type="protein sequence ID" value="MCZ0859953.1"/>
    <property type="molecule type" value="Genomic_DNA"/>
</dbReference>
<protein>
    <recommendedName>
        <fullName evidence="4">DUF1673 family protein</fullName>
    </recommendedName>
</protein>
<feature type="transmembrane region" description="Helical" evidence="1">
    <location>
        <begin position="196"/>
        <end position="215"/>
    </location>
</feature>
<proteinExistence type="predicted"/>
<gene>
    <name evidence="2" type="ORF">O0S10_01760</name>
</gene>
<sequence>MRVSDTIDIEGDDTTQLAITEPDASNSPPKAKILDLSSDAKWTNENLPNEQKRDGKRLGFWHDVLVHRYDYEVGRMNNLKSQSTFILGAVGLVITLGVTLFTADRFSLSYVYQLPTILISLSVAFLILAAYYALRVFFRVNRWGYCLAYPSDGHIFGGLANPYYSPADLNPDLVKIIERNSKNNDGTVSIMWKGQVSFIIGIILTFIVGAMLLYICLTHDGSDAVINAANVTINVVNTSVLPTQNFFSSGI</sequence>
<dbReference type="RefSeq" id="WP_268924177.1">
    <property type="nucleotide sequence ID" value="NZ_JAPTGB010000003.1"/>
</dbReference>